<organism evidence="7 8">
    <name type="scientific">Arenimonas terrae</name>
    <dbReference type="NCBI Taxonomy" id="2546226"/>
    <lineage>
        <taxon>Bacteria</taxon>
        <taxon>Pseudomonadati</taxon>
        <taxon>Pseudomonadota</taxon>
        <taxon>Gammaproteobacteria</taxon>
        <taxon>Lysobacterales</taxon>
        <taxon>Lysobacteraceae</taxon>
        <taxon>Arenimonas</taxon>
    </lineage>
</organism>
<evidence type="ECO:0000313" key="7">
    <source>
        <dbReference type="EMBL" id="TNJ32718.1"/>
    </source>
</evidence>
<evidence type="ECO:0000313" key="8">
    <source>
        <dbReference type="Proteomes" id="UP000305760"/>
    </source>
</evidence>
<dbReference type="InterPro" id="IPR006315">
    <property type="entry name" value="OM_autotransptr_brl_dom"/>
</dbReference>
<keyword evidence="3" id="KW-0378">Hydrolase</keyword>
<dbReference type="Gene3D" id="3.40.50.1110">
    <property type="entry name" value="SGNH hydrolase"/>
    <property type="match status" value="1"/>
</dbReference>
<proteinExistence type="inferred from homology"/>
<dbReference type="CDD" id="cd01847">
    <property type="entry name" value="Triacylglycerol_lipase_like"/>
    <property type="match status" value="1"/>
</dbReference>
<protein>
    <submittedName>
        <fullName evidence="7">Autotransporter domain-containing protein</fullName>
    </submittedName>
</protein>
<dbReference type="NCBIfam" id="TIGR01414">
    <property type="entry name" value="autotrans_barl"/>
    <property type="match status" value="1"/>
</dbReference>
<evidence type="ECO:0000256" key="1">
    <source>
        <dbReference type="ARBA" id="ARBA00008668"/>
    </source>
</evidence>
<dbReference type="Gene3D" id="2.40.128.130">
    <property type="entry name" value="Autotransporter beta-domain"/>
    <property type="match status" value="1"/>
</dbReference>
<dbReference type="Pfam" id="PF00657">
    <property type="entry name" value="Lipase_GDSL"/>
    <property type="match status" value="1"/>
</dbReference>
<dbReference type="SUPFAM" id="SSF103515">
    <property type="entry name" value="Autotransporter"/>
    <property type="match status" value="1"/>
</dbReference>
<dbReference type="InterPro" id="IPR051058">
    <property type="entry name" value="GDSL_Est/Lipase"/>
</dbReference>
<dbReference type="Pfam" id="PF03797">
    <property type="entry name" value="Autotransporter"/>
    <property type="match status" value="1"/>
</dbReference>
<evidence type="ECO:0000259" key="6">
    <source>
        <dbReference type="PROSITE" id="PS51208"/>
    </source>
</evidence>
<feature type="active site" evidence="4">
    <location>
        <position position="319"/>
    </location>
</feature>
<keyword evidence="2" id="KW-0732">Signal</keyword>
<dbReference type="SUPFAM" id="SSF52266">
    <property type="entry name" value="SGNH hydrolase"/>
    <property type="match status" value="1"/>
</dbReference>
<dbReference type="GO" id="GO:0019867">
    <property type="term" value="C:outer membrane"/>
    <property type="evidence" value="ECO:0007669"/>
    <property type="project" value="InterPro"/>
</dbReference>
<sequence>MSGGDRQRLKGRERHRRKHGGAEGDPGLVVVQPISPDRSFPMPRFHRLAGAVALALGCAGAAQAQEFSSFVVFGDSLSDSGNIAQFSGLPAGNSFTTNPDPVAAEIIAAAFGLPGTNSLAGGSNYAWGGACVNAAGACLNPVPNIPTQITQYLAPRSNAADPNALYSVWGGANDIFAALGNPATAQAATVAAATAYVQQIGRLQAAGANYIIVYNLPDLGVTPQFATNPAAGTISQITVVYNTAFATGLAQLGDGIIPINTFGLINEIRANPGLYGFTNITGTACAPANSVACGPAGSGLPATYQPGTNETFLFADGVHPTGAAHRMLANVVLSTLSAPVQVSYAGEGGIQAAENHSRSVTDELMSDFQLDREVGSVRGYATVQYGEQDFDGTSAVTAGSADVMTLTLGANHRASDNAYWGVAVSLGNHDNDVAGANLDSRPVLASLHGALRFGGGGYLSGAISGGSTSVDIERYIELGPTTRIETGSTSAQQLGAEVGFGWLFGQAGGVQHGPFLGAQWIKQEIDGYSEDNGTATSMNFRGFDRDSMVSRVGYQLMGGTADGFRPYARVAYNEESEDDQVVVNAGSNSMPGRFTLGGYTPSQDWISADIGFNWGFSENVTGFFAYTGRFSDDSQERNSISLGLRTTF</sequence>
<feature type="active site" evidence="4">
    <location>
        <position position="316"/>
    </location>
</feature>
<accession>A0A5C4RNS0</accession>
<dbReference type="InterPro" id="IPR036709">
    <property type="entry name" value="Autotransporte_beta_dom_sf"/>
</dbReference>
<evidence type="ECO:0000256" key="2">
    <source>
        <dbReference type="ARBA" id="ARBA00022729"/>
    </source>
</evidence>
<dbReference type="PANTHER" id="PTHR45648:SF22">
    <property type="entry name" value="GDSL LIPASE_ACYLHYDROLASE FAMILY PROTEIN (AFU_ORTHOLOGUE AFUA_4G14700)"/>
    <property type="match status" value="1"/>
</dbReference>
<dbReference type="InterPro" id="IPR001087">
    <property type="entry name" value="GDSL"/>
</dbReference>
<dbReference type="PANTHER" id="PTHR45648">
    <property type="entry name" value="GDSL LIPASE/ACYLHYDROLASE FAMILY PROTEIN (AFU_ORTHOLOGUE AFUA_4G14700)"/>
    <property type="match status" value="1"/>
</dbReference>
<dbReference type="AlphaFoldDB" id="A0A5C4RNS0"/>
<feature type="compositionally biased region" description="Basic and acidic residues" evidence="5">
    <location>
        <begin position="1"/>
        <end position="10"/>
    </location>
</feature>
<dbReference type="InterPro" id="IPR017186">
    <property type="entry name" value="Lipase_autotranspt_EstA"/>
</dbReference>
<dbReference type="GO" id="GO:0016788">
    <property type="term" value="F:hydrolase activity, acting on ester bonds"/>
    <property type="evidence" value="ECO:0007669"/>
    <property type="project" value="InterPro"/>
</dbReference>
<gene>
    <name evidence="7" type="ORF">E1B00_15090</name>
</gene>
<feature type="domain" description="Autotransporter" evidence="6">
    <location>
        <begin position="372"/>
        <end position="648"/>
    </location>
</feature>
<dbReference type="Proteomes" id="UP000305760">
    <property type="component" value="Unassembled WGS sequence"/>
</dbReference>
<dbReference type="InterPro" id="IPR036514">
    <property type="entry name" value="SGNH_hydro_sf"/>
</dbReference>
<dbReference type="EMBL" id="SMDR01000005">
    <property type="protein sequence ID" value="TNJ32718.1"/>
    <property type="molecule type" value="Genomic_DNA"/>
</dbReference>
<dbReference type="InterPro" id="IPR005546">
    <property type="entry name" value="Autotransporte_beta"/>
</dbReference>
<comment type="caution">
    <text evidence="7">The sequence shown here is derived from an EMBL/GenBank/DDBJ whole genome shotgun (WGS) entry which is preliminary data.</text>
</comment>
<dbReference type="PROSITE" id="PS51208">
    <property type="entry name" value="AUTOTRANSPORTER"/>
    <property type="match status" value="1"/>
</dbReference>
<evidence type="ECO:0000256" key="3">
    <source>
        <dbReference type="ARBA" id="ARBA00022801"/>
    </source>
</evidence>
<dbReference type="OrthoDB" id="5292073at2"/>
<feature type="region of interest" description="Disordered" evidence="5">
    <location>
        <begin position="1"/>
        <end position="30"/>
    </location>
</feature>
<feature type="active site" description="Nucleophile" evidence="4">
    <location>
        <position position="76"/>
    </location>
</feature>
<name>A0A5C4RNS0_9GAMM</name>
<evidence type="ECO:0000256" key="5">
    <source>
        <dbReference type="SAM" id="MobiDB-lite"/>
    </source>
</evidence>
<evidence type="ECO:0000256" key="4">
    <source>
        <dbReference type="PIRSR" id="PIRSR037375-1"/>
    </source>
</evidence>
<keyword evidence="8" id="KW-1185">Reference proteome</keyword>
<comment type="similarity">
    <text evidence="1">Belongs to the 'GDSL' lipolytic enzyme family.</text>
</comment>
<dbReference type="SMART" id="SM00869">
    <property type="entry name" value="Autotransporter"/>
    <property type="match status" value="1"/>
</dbReference>
<dbReference type="PIRSF" id="PIRSF037375">
    <property type="entry name" value="Autotrns_EstA"/>
    <property type="match status" value="1"/>
</dbReference>
<reference evidence="7 8" key="1">
    <citation type="submission" date="2019-03" db="EMBL/GenBank/DDBJ databases">
        <title>Arenimonas daejeonensis sp. nov., isolated from compost.</title>
        <authorList>
            <person name="Jeon C.O."/>
        </authorList>
    </citation>
    <scope>NUCLEOTIDE SEQUENCE [LARGE SCALE GENOMIC DNA]</scope>
    <source>
        <strain evidence="7 8">R29</strain>
    </source>
</reference>